<dbReference type="Pfam" id="PF02687">
    <property type="entry name" value="FtsX"/>
    <property type="match status" value="2"/>
</dbReference>
<comment type="caution">
    <text evidence="10">The sequence shown here is derived from an EMBL/GenBank/DDBJ whole genome shotgun (WGS) entry which is preliminary data.</text>
</comment>
<dbReference type="Proteomes" id="UP000431684">
    <property type="component" value="Unassembled WGS sequence"/>
</dbReference>
<protein>
    <submittedName>
        <fullName evidence="10">FtsX-like permease family protein</fullName>
    </submittedName>
</protein>
<evidence type="ECO:0000256" key="2">
    <source>
        <dbReference type="ARBA" id="ARBA00022475"/>
    </source>
</evidence>
<evidence type="ECO:0000256" key="7">
    <source>
        <dbReference type="SAM" id="Phobius"/>
    </source>
</evidence>
<evidence type="ECO:0000259" key="9">
    <source>
        <dbReference type="Pfam" id="PF12704"/>
    </source>
</evidence>
<dbReference type="GO" id="GO:0022857">
    <property type="term" value="F:transmembrane transporter activity"/>
    <property type="evidence" value="ECO:0007669"/>
    <property type="project" value="TreeGrafter"/>
</dbReference>
<evidence type="ECO:0000313" key="11">
    <source>
        <dbReference type="Proteomes" id="UP000431684"/>
    </source>
</evidence>
<accession>A0A6I3XMM0</accession>
<evidence type="ECO:0000313" key="10">
    <source>
        <dbReference type="EMBL" id="MUI13848.1"/>
    </source>
</evidence>
<organism evidence="10 11">
    <name type="scientific">Pseudoduganella dura</name>
    <dbReference type="NCBI Taxonomy" id="321982"/>
    <lineage>
        <taxon>Bacteria</taxon>
        <taxon>Pseudomonadati</taxon>
        <taxon>Pseudomonadota</taxon>
        <taxon>Betaproteobacteria</taxon>
        <taxon>Burkholderiales</taxon>
        <taxon>Oxalobacteraceae</taxon>
        <taxon>Telluria group</taxon>
        <taxon>Pseudoduganella</taxon>
    </lineage>
</organism>
<feature type="transmembrane region" description="Helical" evidence="7">
    <location>
        <begin position="295"/>
        <end position="316"/>
    </location>
</feature>
<comment type="similarity">
    <text evidence="6">Belongs to the ABC-4 integral membrane protein family.</text>
</comment>
<feature type="transmembrane region" description="Helical" evidence="7">
    <location>
        <begin position="728"/>
        <end position="749"/>
    </location>
</feature>
<dbReference type="RefSeq" id="WP_155709615.1">
    <property type="nucleotide sequence ID" value="NZ_BMWU01000044.1"/>
</dbReference>
<gene>
    <name evidence="10" type="ORF">GJV26_15500</name>
</gene>
<keyword evidence="4 7" id="KW-1133">Transmembrane helix</keyword>
<evidence type="ECO:0000256" key="1">
    <source>
        <dbReference type="ARBA" id="ARBA00004651"/>
    </source>
</evidence>
<dbReference type="Pfam" id="PF12704">
    <property type="entry name" value="MacB_PCD"/>
    <property type="match status" value="1"/>
</dbReference>
<feature type="transmembrane region" description="Helical" evidence="7">
    <location>
        <begin position="432"/>
        <end position="455"/>
    </location>
</feature>
<dbReference type="PANTHER" id="PTHR30572">
    <property type="entry name" value="MEMBRANE COMPONENT OF TRANSPORTER-RELATED"/>
    <property type="match status" value="1"/>
</dbReference>
<dbReference type="InterPro" id="IPR003838">
    <property type="entry name" value="ABC3_permease_C"/>
</dbReference>
<proteinExistence type="inferred from homology"/>
<feature type="transmembrane region" description="Helical" evidence="7">
    <location>
        <begin position="685"/>
        <end position="707"/>
    </location>
</feature>
<sequence length="809" mass="84671">MHMRDFRIGWRVLARQPLHTAAMLLGLAVGLAAAFLLLAFVHYSFSYDSDVPDNRNVYVFKHRLGLLAQPEWIEQMPLPAHDVLAGSGLPLILCMVMPHRETLTVDGKPRELEFTEVSATFPAMFGVRASSGDLAATLARPDGLALTPRGVQELLGTALSSPAAVLGRTVEVNGRVLRVLALLPEPPSNTTMPYLALVGEGTVLWKPGERERQRHNWLALAGKLYARAPGVRPEAMAAPVQQTANRVVAAHVGADAMRRVGGTMVEVAVTPVAEAYFDTDVAVFHGGVRASKARVLALAALALLILALAATNYVNLATVRVLARGREIAVRKTLGAGAGRLATQFVAESVAVALAATGLGLLLAWLLLPVFSDLMDRPLAAFLSPASLLAALALGMATGAVCGIWPARIALRVLPARALAGRAAGEPPGSAWLRRALTVFQFAAAISLCALALAIGAQARFAARADPGFALDEFVLLHIRQEAAGATRQAFQAALERVPGIGGVTAIDLPFGHPMVRSSTAFRGPSGVEQRLEITTVGPNFFAVTGIAPLAGTGFDAGRRVPDHVPEQRDVILNEAAARALGFASASAAVGGAVALGAGVSLRVAGIAPPLQHKGLRQPSRAMVYMVEQGNANVFMVRTGIAADMLEKELGPLLQRYFPGPPVRVQPARAVFEEGSADDWRIARLLTLGAAVATGIAAFGIYVLAAGSVQRRGREIALRKLHGAGGRAIGLLVGTEFALLLLAAAALALPPAGMAIARYLDGFTAITAHAWWALPGALLLGALTALGATLRHALAAMRVAPATALRQGD</sequence>
<reference evidence="10 11" key="1">
    <citation type="submission" date="2019-11" db="EMBL/GenBank/DDBJ databases">
        <title>Draft Genome Sequences of Six Type Strains of the Genus Massilia.</title>
        <authorList>
            <person name="Miess H."/>
            <person name="Frediansyah A."/>
            <person name="Goeker M."/>
            <person name="Gross H."/>
        </authorList>
    </citation>
    <scope>NUCLEOTIDE SEQUENCE [LARGE SCALE GENOMIC DNA]</scope>
    <source>
        <strain evidence="10 11">DSM 17513</strain>
    </source>
</reference>
<dbReference type="OrthoDB" id="9770036at2"/>
<feature type="transmembrane region" description="Helical" evidence="7">
    <location>
        <begin position="21"/>
        <end position="45"/>
    </location>
</feature>
<keyword evidence="3 7" id="KW-0812">Transmembrane</keyword>
<feature type="transmembrane region" description="Helical" evidence="7">
    <location>
        <begin position="350"/>
        <end position="368"/>
    </location>
</feature>
<evidence type="ECO:0000259" key="8">
    <source>
        <dbReference type="Pfam" id="PF02687"/>
    </source>
</evidence>
<dbReference type="InterPro" id="IPR050250">
    <property type="entry name" value="Macrolide_Exporter_MacB"/>
</dbReference>
<dbReference type="AlphaFoldDB" id="A0A6I3XMM0"/>
<feature type="domain" description="ABC3 transporter permease C-terminal" evidence="8">
    <location>
        <begin position="300"/>
        <end position="412"/>
    </location>
</feature>
<comment type="subcellular location">
    <subcellularLocation>
        <location evidence="1">Cell membrane</location>
        <topology evidence="1">Multi-pass membrane protein</topology>
    </subcellularLocation>
</comment>
<dbReference type="EMBL" id="WNWM01000002">
    <property type="protein sequence ID" value="MUI13848.1"/>
    <property type="molecule type" value="Genomic_DNA"/>
</dbReference>
<evidence type="ECO:0000256" key="4">
    <source>
        <dbReference type="ARBA" id="ARBA00022989"/>
    </source>
</evidence>
<dbReference type="InterPro" id="IPR025857">
    <property type="entry name" value="MacB_PCD"/>
</dbReference>
<keyword evidence="2" id="KW-1003">Cell membrane</keyword>
<keyword evidence="5 7" id="KW-0472">Membrane</keyword>
<keyword evidence="11" id="KW-1185">Reference proteome</keyword>
<dbReference type="GO" id="GO:0005886">
    <property type="term" value="C:plasma membrane"/>
    <property type="evidence" value="ECO:0007669"/>
    <property type="project" value="UniProtKB-SubCell"/>
</dbReference>
<name>A0A6I3XMM0_9BURK</name>
<feature type="transmembrane region" description="Helical" evidence="7">
    <location>
        <begin position="388"/>
        <end position="411"/>
    </location>
</feature>
<evidence type="ECO:0000256" key="3">
    <source>
        <dbReference type="ARBA" id="ARBA00022692"/>
    </source>
</evidence>
<feature type="domain" description="ABC3 transporter permease C-terminal" evidence="8">
    <location>
        <begin position="690"/>
        <end position="797"/>
    </location>
</feature>
<dbReference type="PANTHER" id="PTHR30572:SF4">
    <property type="entry name" value="ABC TRANSPORTER PERMEASE YTRF"/>
    <property type="match status" value="1"/>
</dbReference>
<feature type="transmembrane region" description="Helical" evidence="7">
    <location>
        <begin position="769"/>
        <end position="790"/>
    </location>
</feature>
<evidence type="ECO:0000256" key="5">
    <source>
        <dbReference type="ARBA" id="ARBA00023136"/>
    </source>
</evidence>
<evidence type="ECO:0000256" key="6">
    <source>
        <dbReference type="ARBA" id="ARBA00038076"/>
    </source>
</evidence>
<feature type="domain" description="MacB-like periplasmic core" evidence="9">
    <location>
        <begin position="20"/>
        <end position="238"/>
    </location>
</feature>